<proteinExistence type="predicted"/>
<dbReference type="AlphaFoldDB" id="A0A8J3LZE3"/>
<comment type="caution">
    <text evidence="2">The sequence shown here is derived from an EMBL/GenBank/DDBJ whole genome shotgun (WGS) entry which is preliminary data.</text>
</comment>
<protein>
    <submittedName>
        <fullName evidence="2">Uncharacterized protein</fullName>
    </submittedName>
</protein>
<reference evidence="2" key="2">
    <citation type="submission" date="2020-09" db="EMBL/GenBank/DDBJ databases">
        <authorList>
            <person name="Sun Q."/>
            <person name="Zhou Y."/>
        </authorList>
    </citation>
    <scope>NUCLEOTIDE SEQUENCE</scope>
    <source>
        <strain evidence="2">CGMCC 1.16548</strain>
    </source>
</reference>
<feature type="transmembrane region" description="Helical" evidence="1">
    <location>
        <begin position="81"/>
        <end position="105"/>
    </location>
</feature>
<feature type="transmembrane region" description="Helical" evidence="1">
    <location>
        <begin position="117"/>
        <end position="140"/>
    </location>
</feature>
<accession>A0A8J3LZE3</accession>
<evidence type="ECO:0000313" key="3">
    <source>
        <dbReference type="Proteomes" id="UP000617531"/>
    </source>
</evidence>
<reference evidence="2" key="1">
    <citation type="journal article" date="2014" name="Int. J. Syst. Evol. Microbiol.">
        <title>Complete genome sequence of Corynebacterium casei LMG S-19264T (=DSM 44701T), isolated from a smear-ripened cheese.</title>
        <authorList>
            <consortium name="US DOE Joint Genome Institute (JGI-PGF)"/>
            <person name="Walter F."/>
            <person name="Albersmeier A."/>
            <person name="Kalinowski J."/>
            <person name="Ruckert C."/>
        </authorList>
    </citation>
    <scope>NUCLEOTIDE SEQUENCE</scope>
    <source>
        <strain evidence="2">CGMCC 1.16548</strain>
    </source>
</reference>
<organism evidence="2 3">
    <name type="scientific">Pseudolysinimonas yzui</name>
    <dbReference type="NCBI Taxonomy" id="2708254"/>
    <lineage>
        <taxon>Bacteria</taxon>
        <taxon>Bacillati</taxon>
        <taxon>Actinomycetota</taxon>
        <taxon>Actinomycetes</taxon>
        <taxon>Micrococcales</taxon>
        <taxon>Microbacteriaceae</taxon>
        <taxon>Pseudolysinimonas</taxon>
    </lineage>
</organism>
<dbReference type="Proteomes" id="UP000617531">
    <property type="component" value="Unassembled WGS sequence"/>
</dbReference>
<dbReference type="EMBL" id="BNAI01000002">
    <property type="protein sequence ID" value="GHF12809.1"/>
    <property type="molecule type" value="Genomic_DNA"/>
</dbReference>
<keyword evidence="1" id="KW-0472">Membrane</keyword>
<feature type="transmembrane region" description="Helical" evidence="1">
    <location>
        <begin position="20"/>
        <end position="38"/>
    </location>
</feature>
<keyword evidence="3" id="KW-1185">Reference proteome</keyword>
<sequence>MSLPASPNASTGAIEVEGRILAMGLLAIQAVIGYEWLVSGITKLSSDFIPTFGLRLPEAASAAPRWFLVILDNVVAPAPTFWAVFASVTELLLGIALLGTAALLMWRFHRLPRLAHLLFLGVSGLAALAATVLAISLHVLNGATHPWLLPGDPFDEGVDLDSLLPAIQTVIFIVSLLQLRQLRRRARTHDAMANPKHVEV</sequence>
<keyword evidence="1" id="KW-0812">Transmembrane</keyword>
<gene>
    <name evidence="2" type="ORF">GCM10011600_11990</name>
</gene>
<keyword evidence="1" id="KW-1133">Transmembrane helix</keyword>
<evidence type="ECO:0000313" key="2">
    <source>
        <dbReference type="EMBL" id="GHF12809.1"/>
    </source>
</evidence>
<feature type="transmembrane region" description="Helical" evidence="1">
    <location>
        <begin position="160"/>
        <end position="179"/>
    </location>
</feature>
<evidence type="ECO:0000256" key="1">
    <source>
        <dbReference type="SAM" id="Phobius"/>
    </source>
</evidence>
<name>A0A8J3LZE3_9MICO</name>
<dbReference type="RefSeq" id="WP_191282574.1">
    <property type="nucleotide sequence ID" value="NZ_BNAI01000002.1"/>
</dbReference>